<accession>A0A8J7RH50</accession>
<dbReference type="InterPro" id="IPR052911">
    <property type="entry name" value="Corrinoid_activation_enz"/>
</dbReference>
<dbReference type="Gene3D" id="3.30.420.480">
    <property type="entry name" value="Domain of unknown function (DUF4445)"/>
    <property type="match status" value="1"/>
</dbReference>
<organism evidence="2 3">
    <name type="scientific">Methanococcus voltae</name>
    <dbReference type="NCBI Taxonomy" id="2188"/>
    <lineage>
        <taxon>Archaea</taxon>
        <taxon>Methanobacteriati</taxon>
        <taxon>Methanobacteriota</taxon>
        <taxon>Methanomada group</taxon>
        <taxon>Methanococci</taxon>
        <taxon>Methanococcales</taxon>
        <taxon>Methanococcaceae</taxon>
        <taxon>Methanococcus</taxon>
    </lineage>
</organism>
<protein>
    <submittedName>
        <fullName evidence="2">Uncharacterized 2Fe-2S/4Fe-4S cluster protein (DUF4445 family)</fullName>
    </submittedName>
</protein>
<reference evidence="2" key="1">
    <citation type="submission" date="2021-03" db="EMBL/GenBank/DDBJ databases">
        <title>Genomic Encyclopedia of Type Strains, Phase IV (KMG-V): Genome sequencing to study the core and pangenomes of soil and plant-associated prokaryotes.</title>
        <authorList>
            <person name="Whitman W."/>
        </authorList>
    </citation>
    <scope>NUCLEOTIDE SEQUENCE</scope>
    <source>
        <strain evidence="2">C4</strain>
    </source>
</reference>
<proteinExistence type="predicted"/>
<dbReference type="PANTHER" id="PTHR42895:SF2">
    <property type="entry name" value="IRON-SULFUR CLUSTER PROTEIN"/>
    <property type="match status" value="1"/>
</dbReference>
<comment type="caution">
    <text evidence="2">The sequence shown here is derived from an EMBL/GenBank/DDBJ whole genome shotgun (WGS) entry which is preliminary data.</text>
</comment>
<dbReference type="Pfam" id="PF17651">
    <property type="entry name" value="Raco_middle"/>
    <property type="match status" value="1"/>
</dbReference>
<feature type="domain" description="2Fe-2S ferredoxin-type" evidence="1">
    <location>
        <begin position="2"/>
        <end position="100"/>
    </location>
</feature>
<evidence type="ECO:0000313" key="3">
    <source>
        <dbReference type="Proteomes" id="UP000740329"/>
    </source>
</evidence>
<name>A0A8J7RH50_METVO</name>
<dbReference type="Pfam" id="PF00111">
    <property type="entry name" value="Fer2"/>
    <property type="match status" value="1"/>
</dbReference>
<dbReference type="GO" id="GO:0051536">
    <property type="term" value="F:iron-sulfur cluster binding"/>
    <property type="evidence" value="ECO:0007669"/>
    <property type="project" value="InterPro"/>
</dbReference>
<dbReference type="InterPro" id="IPR001041">
    <property type="entry name" value="2Fe-2S_ferredoxin-type"/>
</dbReference>
<dbReference type="InterPro" id="IPR041414">
    <property type="entry name" value="Raco-like_middle"/>
</dbReference>
<dbReference type="InterPro" id="IPR036010">
    <property type="entry name" value="2Fe-2S_ferredoxin-like_sf"/>
</dbReference>
<gene>
    <name evidence="2" type="ORF">J3E07_001167</name>
</gene>
<dbReference type="Pfam" id="PF14574">
    <property type="entry name" value="RACo_C_ter"/>
    <property type="match status" value="1"/>
</dbReference>
<sequence length="686" mass="75867">MAIITVINSNIENNMLKFDNGELLLNILQNNSLKVESPCGGAGTCGKCKVKILNQNETNVSKPSPEELRYLSEDELSSGIRLSCLTYVYDNLTVDLLSEANLSNNEESSSHKILADGYIPEFKYNPNIMKISCPLNKDTLKMMDIENLKDKNIKTFEEIFLKLLHDGVNKRYAKNDGYCLDITKLNLNLNNLNILHSIQQLSELLSKNLNQESEIVINAIFSENNLLGLEIQEKENLNENNSTDLDSNSTHDSNCYGVAIDIGTTTVVSSLIDIKNEKELCSESRINPQKQYGLDVLSRIDFTKKNEKGLKLLHNSIISCINEMITDLAQKQGISKESIYEVVISANTTMLHFLINIDAKTIGKSPYLPIFLNSKYLKATDLNIDISKFGKMYCLPGVSGYIGSDIVAGVEVSNLEKTDKLVLFIDIGTNGEIVLSNHGELSACSCAAGPALEGMNISCGMRAANGAIEGFKFKETEKNESTNKKDLKDLNADIKVIGDCEPSGICGSGILDIISEIVRVGLVNKTGRIKSPNTMNELYRDRIIEKEGKRAILIYANPHSNDKDIYISQNDIRQVQLAKAAIVSGFEALLNELNVSMQDLDEVIVAGQFGKHLSEDSLAGSGIIPKELKDKVRYIGNSSKIGALMCLLSKDSRKNMENVANKIKYCELSTKDGYEDLFIKALNFNK</sequence>
<dbReference type="PANTHER" id="PTHR42895">
    <property type="entry name" value="IRON-SULFUR CLUSTER-BINDING PROTEIN-RELATED"/>
    <property type="match status" value="1"/>
</dbReference>
<dbReference type="CDD" id="cd00207">
    <property type="entry name" value="fer2"/>
    <property type="match status" value="1"/>
</dbReference>
<dbReference type="InterPro" id="IPR012675">
    <property type="entry name" value="Beta-grasp_dom_sf"/>
</dbReference>
<dbReference type="PROSITE" id="PS51085">
    <property type="entry name" value="2FE2S_FER_2"/>
    <property type="match status" value="1"/>
</dbReference>
<dbReference type="SUPFAM" id="SSF54292">
    <property type="entry name" value="2Fe-2S ferredoxin-like"/>
    <property type="match status" value="1"/>
</dbReference>
<dbReference type="EMBL" id="JAGGMV010000003">
    <property type="protein sequence ID" value="MBP2201742.1"/>
    <property type="molecule type" value="Genomic_DNA"/>
</dbReference>
<dbReference type="Proteomes" id="UP000740329">
    <property type="component" value="Unassembled WGS sequence"/>
</dbReference>
<dbReference type="AlphaFoldDB" id="A0A8J7RH50"/>
<evidence type="ECO:0000259" key="1">
    <source>
        <dbReference type="PROSITE" id="PS51085"/>
    </source>
</evidence>
<dbReference type="RefSeq" id="WP_209591221.1">
    <property type="nucleotide sequence ID" value="NZ_JAGGMV010000003.1"/>
</dbReference>
<dbReference type="Gene3D" id="3.10.20.30">
    <property type="match status" value="1"/>
</dbReference>
<dbReference type="InterPro" id="IPR042259">
    <property type="entry name" value="Raco-like_middle_sf"/>
</dbReference>
<evidence type="ECO:0000313" key="2">
    <source>
        <dbReference type="EMBL" id="MBP2201742.1"/>
    </source>
</evidence>
<dbReference type="InterPro" id="IPR027980">
    <property type="entry name" value="RACo_C"/>
</dbReference>